<dbReference type="GO" id="GO:0035091">
    <property type="term" value="F:phosphatidylinositol binding"/>
    <property type="evidence" value="ECO:0007669"/>
    <property type="project" value="TreeGrafter"/>
</dbReference>
<feature type="region of interest" description="Disordered" evidence="1">
    <location>
        <begin position="290"/>
        <end position="463"/>
    </location>
</feature>
<dbReference type="InterPro" id="IPR051702">
    <property type="entry name" value="SH3_domain_YSC84-like"/>
</dbReference>
<name>A0A218YTI7_9HELO</name>
<dbReference type="PANTHER" id="PTHR15629">
    <property type="entry name" value="SH3YL1 PROTEIN"/>
    <property type="match status" value="1"/>
</dbReference>
<proteinExistence type="predicted"/>
<comment type="caution">
    <text evidence="3">The sequence shown here is derived from an EMBL/GenBank/DDBJ whole genome shotgun (WGS) entry which is preliminary data.</text>
</comment>
<feature type="compositionally biased region" description="Basic and acidic residues" evidence="1">
    <location>
        <begin position="339"/>
        <end position="351"/>
    </location>
</feature>
<accession>A0A218YTI7</accession>
<dbReference type="STRING" id="503106.A0A218YTI7"/>
<evidence type="ECO:0000256" key="1">
    <source>
        <dbReference type="SAM" id="MobiDB-lite"/>
    </source>
</evidence>
<feature type="region of interest" description="Disordered" evidence="1">
    <location>
        <begin position="71"/>
        <end position="91"/>
    </location>
</feature>
<dbReference type="Pfam" id="PF04366">
    <property type="entry name" value="Ysc84"/>
    <property type="match status" value="1"/>
</dbReference>
<dbReference type="Proteomes" id="UP000242519">
    <property type="component" value="Unassembled WGS sequence"/>
</dbReference>
<dbReference type="CDD" id="cd11524">
    <property type="entry name" value="SYLF"/>
    <property type="match status" value="1"/>
</dbReference>
<evidence type="ECO:0000313" key="4">
    <source>
        <dbReference type="Proteomes" id="UP000242519"/>
    </source>
</evidence>
<feature type="compositionally biased region" description="Low complexity" evidence="1">
    <location>
        <begin position="373"/>
        <end position="389"/>
    </location>
</feature>
<gene>
    <name evidence="3" type="ORF">B2J93_7667</name>
</gene>
<feature type="compositionally biased region" description="Basic and acidic residues" evidence="1">
    <location>
        <begin position="360"/>
        <end position="372"/>
    </location>
</feature>
<organism evidence="3 4">
    <name type="scientific">Diplocarpon coronariae</name>
    <dbReference type="NCBI Taxonomy" id="2795749"/>
    <lineage>
        <taxon>Eukaryota</taxon>
        <taxon>Fungi</taxon>
        <taxon>Dikarya</taxon>
        <taxon>Ascomycota</taxon>
        <taxon>Pezizomycotina</taxon>
        <taxon>Leotiomycetes</taxon>
        <taxon>Helotiales</taxon>
        <taxon>Drepanopezizaceae</taxon>
        <taxon>Diplocarpon</taxon>
    </lineage>
</organism>
<protein>
    <recommendedName>
        <fullName evidence="2">Ysc84 actin-binding domain-containing protein</fullName>
    </recommendedName>
</protein>
<evidence type="ECO:0000313" key="3">
    <source>
        <dbReference type="EMBL" id="OWO97870.1"/>
    </source>
</evidence>
<dbReference type="InParanoid" id="A0A218YTI7"/>
<dbReference type="OrthoDB" id="10255128at2759"/>
<reference evidence="3 4" key="1">
    <citation type="submission" date="2017-04" db="EMBL/GenBank/DDBJ databases">
        <title>Draft genome sequence of Marssonina coronaria NL1: causal agent of apple blotch.</title>
        <authorList>
            <person name="Cheng Q."/>
        </authorList>
    </citation>
    <scope>NUCLEOTIDE SEQUENCE [LARGE SCALE GENOMIC DNA]</scope>
    <source>
        <strain evidence="3 4">NL1</strain>
    </source>
</reference>
<evidence type="ECO:0000259" key="2">
    <source>
        <dbReference type="Pfam" id="PF04366"/>
    </source>
</evidence>
<sequence>MPLWEKTKHGSKSAFDKGWAAFEKLGVPVNKLTNKIGSEAFWPTGLGPESDKAARILKSFCKDGFYKESPTPNGTGLATPAAAPSSPGPRNNPKVLMKIPQKVIQNCVGLAIFSVMRTGLWVSGAGGSGVLIARKEDGEWGPPSGILVHTLGVGFIVGIDIYDCVIVINNRKALEAFSKMRVSLGGELSVVAGPVGAGGIVESELLKDRKPVLSYVKSRGLYGGLQVDGTIIVERNDENAKFYGERLPIKDILAGNIKDIPAETRMLIETVKLAEGRTDGDPAVLEQLLASNIPPPSEVEVERMSEPTNEQRQNFAPPPQYHGAAEGLRGNPAEGYYPPEKHGYKVQHDESPAYTPSSTDEDRPAYPPRPDDSGAAASASASTHTTGADQKIPPTDSALYDPPTPTGSSSPFPLPLNVGKPPARTASGFAPPPGPPPNRTDSGFPAPPPKSEKRDPDAPPAYT</sequence>
<feature type="domain" description="Ysc84 actin-binding" evidence="2">
    <location>
        <begin position="149"/>
        <end position="272"/>
    </location>
</feature>
<keyword evidence="4" id="KW-1185">Reference proteome</keyword>
<dbReference type="EMBL" id="MZNU01000419">
    <property type="protein sequence ID" value="OWO97870.1"/>
    <property type="molecule type" value="Genomic_DNA"/>
</dbReference>
<dbReference type="AlphaFoldDB" id="A0A218YTI7"/>
<dbReference type="InterPro" id="IPR007461">
    <property type="entry name" value="Ysc84_actin-binding"/>
</dbReference>
<dbReference type="PANTHER" id="PTHR15629:SF8">
    <property type="entry name" value="DUF500 DOMAIN PROTEIN (AFU_ORTHOLOGUE AFUA_5G07310)"/>
    <property type="match status" value="1"/>
</dbReference>